<keyword evidence="1" id="KW-1133">Transmembrane helix</keyword>
<dbReference type="PANTHER" id="PTHR36974:SF1">
    <property type="entry name" value="DOXX FAMILY MEMBRANE PROTEIN"/>
    <property type="match status" value="1"/>
</dbReference>
<feature type="transmembrane region" description="Helical" evidence="1">
    <location>
        <begin position="129"/>
        <end position="147"/>
    </location>
</feature>
<comment type="caution">
    <text evidence="2">The sequence shown here is derived from an EMBL/GenBank/DDBJ whole genome shotgun (WGS) entry which is preliminary data.</text>
</comment>
<reference evidence="2 3" key="1">
    <citation type="submission" date="2014-04" db="EMBL/GenBank/DDBJ databases">
        <title>Characterization and application of a salt tolerant electro-active bacterium.</title>
        <authorList>
            <person name="Yang L."/>
            <person name="Wei S."/>
            <person name="Tay Q.X.M."/>
        </authorList>
    </citation>
    <scope>NUCLEOTIDE SEQUENCE [LARGE SCALE GENOMIC DNA]</scope>
    <source>
        <strain evidence="2 3">LY1</strain>
    </source>
</reference>
<accession>A0A074KWT8</accession>
<evidence type="ECO:0000313" key="2">
    <source>
        <dbReference type="EMBL" id="KEO72660.1"/>
    </source>
</evidence>
<feature type="transmembrane region" description="Helical" evidence="1">
    <location>
        <begin position="91"/>
        <end position="109"/>
    </location>
</feature>
<sequence>MKPFIVLIGVFAFSMLTTKIGFGQYDVPFSGRMALSAMFLFSAMGHFLFTKGMSLMIPPFVPFKIKIVYWTGILEIAFAIGLLISDYSITSAWGVIIFLIMVLPVNIYASIKQVDYQKATYYGKGLSYLWFRIPLQLLYITWTYIFFLKY</sequence>
<dbReference type="AlphaFoldDB" id="A0A074KWT8"/>
<evidence type="ECO:0000313" key="3">
    <source>
        <dbReference type="Proteomes" id="UP000027821"/>
    </source>
</evidence>
<feature type="transmembrane region" description="Helical" evidence="1">
    <location>
        <begin position="33"/>
        <end position="55"/>
    </location>
</feature>
<dbReference type="Proteomes" id="UP000027821">
    <property type="component" value="Unassembled WGS sequence"/>
</dbReference>
<name>A0A074KWT8_9BACT</name>
<evidence type="ECO:0000256" key="1">
    <source>
        <dbReference type="SAM" id="Phobius"/>
    </source>
</evidence>
<dbReference type="RefSeq" id="WP_035077360.1">
    <property type="nucleotide sequence ID" value="NZ_JMIH01000024.1"/>
</dbReference>
<dbReference type="eggNOG" id="COG4270">
    <property type="taxonomic scope" value="Bacteria"/>
</dbReference>
<keyword evidence="1" id="KW-0472">Membrane</keyword>
<protein>
    <submittedName>
        <fullName evidence="2">Membrane protein</fullName>
    </submittedName>
</protein>
<proteinExistence type="predicted"/>
<gene>
    <name evidence="2" type="ORF">EL17_18140</name>
</gene>
<organism evidence="2 3">
    <name type="scientific">Anditalea andensis</name>
    <dbReference type="NCBI Taxonomy" id="1048983"/>
    <lineage>
        <taxon>Bacteria</taxon>
        <taxon>Pseudomonadati</taxon>
        <taxon>Bacteroidota</taxon>
        <taxon>Cytophagia</taxon>
        <taxon>Cytophagales</taxon>
        <taxon>Cytophagaceae</taxon>
        <taxon>Anditalea</taxon>
    </lineage>
</organism>
<keyword evidence="3" id="KW-1185">Reference proteome</keyword>
<dbReference type="EMBL" id="JMIH01000024">
    <property type="protein sequence ID" value="KEO72660.1"/>
    <property type="molecule type" value="Genomic_DNA"/>
</dbReference>
<keyword evidence="1" id="KW-0812">Transmembrane</keyword>
<feature type="transmembrane region" description="Helical" evidence="1">
    <location>
        <begin position="67"/>
        <end position="85"/>
    </location>
</feature>
<dbReference type="STRING" id="1048983.EL17_18140"/>
<dbReference type="PANTHER" id="PTHR36974">
    <property type="entry name" value="MEMBRANE PROTEIN-RELATED"/>
    <property type="match status" value="1"/>
</dbReference>
<dbReference type="OrthoDB" id="673526at2"/>